<dbReference type="InterPro" id="IPR024775">
    <property type="entry name" value="DinB-like"/>
</dbReference>
<reference evidence="7" key="1">
    <citation type="submission" date="2022-08" db="EMBL/GenBank/DDBJ databases">
        <title>A Global Phylogenomic Analysis of the Shiitake Genus Lentinula.</title>
        <authorList>
            <consortium name="DOE Joint Genome Institute"/>
            <person name="Sierra-Patev S."/>
            <person name="Min B."/>
            <person name="Naranjo-Ortiz M."/>
            <person name="Looney B."/>
            <person name="Konkel Z."/>
            <person name="Slot J.C."/>
            <person name="Sakamoto Y."/>
            <person name="Steenwyk J.L."/>
            <person name="Rokas A."/>
            <person name="Carro J."/>
            <person name="Camarero S."/>
            <person name="Ferreira P."/>
            <person name="Molpeceres G."/>
            <person name="Ruiz-Duenas F.J."/>
            <person name="Serrano A."/>
            <person name="Henrissat B."/>
            <person name="Drula E."/>
            <person name="Hughes K.W."/>
            <person name="Mata J.L."/>
            <person name="Ishikawa N.K."/>
            <person name="Vargas-Isla R."/>
            <person name="Ushijima S."/>
            <person name="Smith C.A."/>
            <person name="Ahrendt S."/>
            <person name="Andreopoulos W."/>
            <person name="He G."/>
            <person name="Labutti K."/>
            <person name="Lipzen A."/>
            <person name="Ng V."/>
            <person name="Riley R."/>
            <person name="Sandor L."/>
            <person name="Barry K."/>
            <person name="Martinez A.T."/>
            <person name="Xiao Y."/>
            <person name="Gibbons J.G."/>
            <person name="Terashima K."/>
            <person name="Grigoriev I.V."/>
            <person name="Hibbett D.S."/>
        </authorList>
    </citation>
    <scope>NUCLEOTIDE SEQUENCE</scope>
    <source>
        <strain evidence="7">RHP3577 ss4</strain>
    </source>
</reference>
<gene>
    <name evidence="7" type="ORF">C8R41DRAFT_787571</name>
</gene>
<evidence type="ECO:0000256" key="3">
    <source>
        <dbReference type="ARBA" id="ARBA00037882"/>
    </source>
</evidence>
<evidence type="ECO:0000259" key="5">
    <source>
        <dbReference type="Pfam" id="PF03781"/>
    </source>
</evidence>
<feature type="domain" description="DinB-like" evidence="6">
    <location>
        <begin position="242"/>
        <end position="372"/>
    </location>
</feature>
<keyword evidence="8" id="KW-1185">Reference proteome</keyword>
<dbReference type="InterPro" id="IPR005532">
    <property type="entry name" value="SUMF_dom"/>
</dbReference>
<evidence type="ECO:0000313" key="7">
    <source>
        <dbReference type="EMBL" id="KAJ4500344.1"/>
    </source>
</evidence>
<evidence type="ECO:0000256" key="2">
    <source>
        <dbReference type="ARBA" id="ARBA00023004"/>
    </source>
</evidence>
<dbReference type="Pfam" id="PF03781">
    <property type="entry name" value="FGE-sulfatase"/>
    <property type="match status" value="1"/>
</dbReference>
<dbReference type="EMBL" id="JANVFT010000006">
    <property type="protein sequence ID" value="KAJ4500344.1"/>
    <property type="molecule type" value="Genomic_DNA"/>
</dbReference>
<dbReference type="Pfam" id="PF12867">
    <property type="entry name" value="DinB_2"/>
    <property type="match status" value="1"/>
</dbReference>
<evidence type="ECO:0000256" key="4">
    <source>
        <dbReference type="SAM" id="MobiDB-lite"/>
    </source>
</evidence>
<keyword evidence="2" id="KW-0408">Iron</keyword>
<dbReference type="InterPro" id="IPR042095">
    <property type="entry name" value="SUMF_sf"/>
</dbReference>
<dbReference type="Gene3D" id="3.90.1580.10">
    <property type="entry name" value="paralog of FGE (formylglycine-generating enzyme)"/>
    <property type="match status" value="1"/>
</dbReference>
<dbReference type="SUPFAM" id="SSF56436">
    <property type="entry name" value="C-type lectin-like"/>
    <property type="match status" value="1"/>
</dbReference>
<evidence type="ECO:0000256" key="1">
    <source>
        <dbReference type="ARBA" id="ARBA00023002"/>
    </source>
</evidence>
<dbReference type="PANTHER" id="PTHR43397">
    <property type="entry name" value="ERGOTHIONEINE BIOSYNTHESIS PROTEIN 1"/>
    <property type="match status" value="1"/>
</dbReference>
<proteinExistence type="predicted"/>
<name>A0ABQ8VVD4_9AGAR</name>
<keyword evidence="1" id="KW-0560">Oxidoreductase</keyword>
<protein>
    <submittedName>
        <fullName evidence="7">C-type lectin protein</fullName>
    </submittedName>
</protein>
<dbReference type="PANTHER" id="PTHR43397:SF1">
    <property type="entry name" value="ERGOTHIONEINE BIOSYNTHESIS PROTEIN 1"/>
    <property type="match status" value="1"/>
</dbReference>
<accession>A0ABQ8VVD4</accession>
<comment type="caution">
    <text evidence="7">The sequence shown here is derived from an EMBL/GenBank/DDBJ whole genome shotgun (WGS) entry which is preliminary data.</text>
</comment>
<organism evidence="7 8">
    <name type="scientific">Lentinula lateritia</name>
    <dbReference type="NCBI Taxonomy" id="40482"/>
    <lineage>
        <taxon>Eukaryota</taxon>
        <taxon>Fungi</taxon>
        <taxon>Dikarya</taxon>
        <taxon>Basidiomycota</taxon>
        <taxon>Agaricomycotina</taxon>
        <taxon>Agaricomycetes</taxon>
        <taxon>Agaricomycetidae</taxon>
        <taxon>Agaricales</taxon>
        <taxon>Marasmiineae</taxon>
        <taxon>Omphalotaceae</taxon>
        <taxon>Lentinula</taxon>
    </lineage>
</organism>
<evidence type="ECO:0000259" key="6">
    <source>
        <dbReference type="Pfam" id="PF12867"/>
    </source>
</evidence>
<evidence type="ECO:0000313" key="8">
    <source>
        <dbReference type="Proteomes" id="UP001150217"/>
    </source>
</evidence>
<sequence length="686" mass="76185">MTTPASTANPGHIDRFVSDSFSMHLNLMRTESTSSSSSLDSPRSSSPFSDHDSCSSASNSELELDLLDPSTYVYLPSLASVSSIVSIEHLAHILSHLFDLHAVGGVLGLVLTSDENFTKKEEMDGVEYSVLKSISTTHKPVTEFEISTLRTPANHAILLNVFSLAGLRSIVSLPSSRPNASTYILERPPVVFPSMSHTPSYEPAYLSTISSSSKTSVDSIPNIPTLAEWNTLWSAWDLVTLRMIPSEMLLQKPIDLRHKCLFYIGHIPTFLDMLISKAVGGEPTEPKYFWNIFERGIDPHVDDPDHCHNHSVVPESDSDWPSLSTIIQFRDGVRSRLENLYAELDSGERVLTRRIARMLVMCIEHEGWHVETLLYMLIQRSPGALPSNLPTTLPPPGFALPPWDSLAAQWDTTWDSFDMPKSDSDVKSKTKTVSLGPATVVLGHNDSEGDDPHFEGGNTEEVINHEYGWDNESPSRSLTVGQFKAELRPVSNGEFAQYWRRGNGKVPAPKTWIITDNETTGETEIQVRTIYGPVPLRIAHTWPVLTAYDDLEAYAKSKGGRMPTEGELRLFLDTYEVEYEGGGNSGFRNWHPVCPTAGSASPSSKGTNGGIWEWTSTPFQGHAGFVGTNLFTGYSEDFWDGKHHVVLGASYATIPRLSSRRTVRNFWQHNYPYAWVGGRVVYSVDH</sequence>
<feature type="domain" description="Sulfatase-modifying factor enzyme-like" evidence="5">
    <location>
        <begin position="456"/>
        <end position="681"/>
    </location>
</feature>
<dbReference type="InterPro" id="IPR051128">
    <property type="entry name" value="EgtD_Methyltrsf_superfamily"/>
</dbReference>
<dbReference type="Proteomes" id="UP001150217">
    <property type="component" value="Unassembled WGS sequence"/>
</dbReference>
<feature type="region of interest" description="Disordered" evidence="4">
    <location>
        <begin position="32"/>
        <end position="54"/>
    </location>
</feature>
<comment type="pathway">
    <text evidence="3">Amino-acid biosynthesis; ergothioneine biosynthesis.</text>
</comment>
<dbReference type="InterPro" id="IPR016187">
    <property type="entry name" value="CTDL_fold"/>
</dbReference>